<evidence type="ECO:0000256" key="2">
    <source>
        <dbReference type="SAM" id="MobiDB-lite"/>
    </source>
</evidence>
<feature type="domain" description="Carbohydrate-binding" evidence="5">
    <location>
        <begin position="578"/>
        <end position="816"/>
    </location>
</feature>
<dbReference type="InterPro" id="IPR010502">
    <property type="entry name" value="Carb-bd_dom_fam9"/>
</dbReference>
<accession>A0ABV9DAE0</accession>
<dbReference type="InterPro" id="IPR003737">
    <property type="entry name" value="GlcNAc_PI_deacetylase-related"/>
</dbReference>
<evidence type="ECO:0000259" key="6">
    <source>
        <dbReference type="Pfam" id="PF10633"/>
    </source>
</evidence>
<evidence type="ECO:0000313" key="7">
    <source>
        <dbReference type="EMBL" id="MFC4554863.1"/>
    </source>
</evidence>
<gene>
    <name evidence="7" type="ORF">ACFO3F_06350</name>
</gene>
<dbReference type="Pfam" id="PF06452">
    <property type="entry name" value="CBM9_1"/>
    <property type="match status" value="1"/>
</dbReference>
<comment type="caution">
    <text evidence="7">The sequence shown here is derived from an EMBL/GenBank/DDBJ whole genome shotgun (WGS) entry which is preliminary data.</text>
</comment>
<evidence type="ECO:0000259" key="5">
    <source>
        <dbReference type="Pfam" id="PF06452"/>
    </source>
</evidence>
<dbReference type="InterPro" id="IPR024078">
    <property type="entry name" value="LmbE-like_dom_sf"/>
</dbReference>
<dbReference type="InterPro" id="IPR018905">
    <property type="entry name" value="A-galactase_NEW3"/>
</dbReference>
<feature type="signal peptide" evidence="4">
    <location>
        <begin position="1"/>
        <end position="19"/>
    </location>
</feature>
<name>A0ABV9DAE0_9MICO</name>
<dbReference type="RefSeq" id="WP_222928741.1">
    <property type="nucleotide sequence ID" value="NZ_CP033325.1"/>
</dbReference>
<feature type="compositionally biased region" description="Low complexity" evidence="2">
    <location>
        <begin position="1012"/>
        <end position="1031"/>
    </location>
</feature>
<keyword evidence="3" id="KW-0812">Transmembrane</keyword>
<evidence type="ECO:0000256" key="4">
    <source>
        <dbReference type="SAM" id="SignalP"/>
    </source>
</evidence>
<feature type="transmembrane region" description="Helical" evidence="3">
    <location>
        <begin position="1045"/>
        <end position="1063"/>
    </location>
</feature>
<dbReference type="Gene3D" id="2.60.40.10">
    <property type="entry name" value="Immunoglobulins"/>
    <property type="match status" value="1"/>
</dbReference>
<dbReference type="SUPFAM" id="SSF102588">
    <property type="entry name" value="LmbE-like"/>
    <property type="match status" value="1"/>
</dbReference>
<sequence length="1072" mass="111338">MVPALLALILGSGVSAATAQTAPPPLEVGEPSIATEVDPTKVDIMGMWAHPDDDASFTTPCGVWHDLYDVRCGIIMQTRGEGGSNSVGEEAGPALGLRRENEDRASHWRSGTVDIYNVDRVDFFYNTSAPLTAEVWDAEEGLRQSVRIIRETRPEILIGFSPAPAGHGNHQYAGRLIWETAAAAADPTMFPEQLVGPDAVETWQVKKIVSGASNQGEGGTAGPNCTVGFTPAATNPFTVHGVWTGYESPYTWAEGNVQGQEAGTPKTWAQVGREGARAHPTQARSMEMGVVEPGCLRYGVAQSFVPFQPNSAPEGGNDDALFYGASIPDPGGMPLGSLLYLTTDEYFNAAGEPFEVTVHARSGEGTLPAGAVELDVPDGWTVSAAADIGPITANAEATATFTVTPGEDAAPGRYRLAANLTTGEMTGYTDSRVELAAPVEGRFERWGNFVEYEEWAAANTYVSGRAPAVEQIGAGETKTLPVVVTNRTSSAQDGEVSITLPEGLTAEATTLPYTGLAGGASTTVTFEVTHTDPAAPGGATVEVPIMTSFDGGSATETLQLYVVPSAVIPELPAAPAVDAVDDDAYGDALDLARLWEGDECEPDGTDCGTGSYAKIGWHGDDLYAVVRVVDDTASAAAPPERCFGHWLVDSVEVLLDPRGNSVDTSTTFKSGIFPFTDDPTGSAGNGEDGPCWTRDADNHQGFSSGPLADTVEGGPNAPGMEVDVDVEVTPEGTYAGGGYTVEMKIPLDVLPAAVGPTSTPPTGDAATNDVDPSYLGLNVTPYDSDNQVFIGETRTAWSPFGSQQSEPYRWGHAYLDGYTPPAGRSTTPDAPRIPDTALSGVESPQTVHQSATRGVTISGLQPSRAMTVDDVTIDGDSVDLALSSTEAGTARAFLWHGEHGFIPVWESSCPGDTDGFDACSPEDGTAPPWSPDMGGRLLGAATAEIGVGDSGMTLPIDDATREALREDGSILVSFSTADEEVNAWYFPVVEGEVPTDPPTDLPTDPPTHEPTVDPTTDAPTVAPTTPGAGPTAPGGGQLPNTGAPMGALALVALAAAALGLGALRVRRAGAGG</sequence>
<dbReference type="Pfam" id="PF02585">
    <property type="entry name" value="PIG-L"/>
    <property type="match status" value="1"/>
</dbReference>
<keyword evidence="3" id="KW-0472">Membrane</keyword>
<protein>
    <submittedName>
        <fullName evidence="7">NEW3 domain-containing protein</fullName>
    </submittedName>
</protein>
<keyword evidence="1" id="KW-0862">Zinc</keyword>
<evidence type="ECO:0000313" key="8">
    <source>
        <dbReference type="Proteomes" id="UP001595955"/>
    </source>
</evidence>
<dbReference type="Pfam" id="PF10633">
    <property type="entry name" value="NPCBM_assoc"/>
    <property type="match status" value="1"/>
</dbReference>
<dbReference type="InterPro" id="IPR013783">
    <property type="entry name" value="Ig-like_fold"/>
</dbReference>
<feature type="region of interest" description="Disordered" evidence="2">
    <location>
        <begin position="993"/>
        <end position="1036"/>
    </location>
</feature>
<feature type="compositionally biased region" description="Pro residues" evidence="2">
    <location>
        <begin position="995"/>
        <end position="1005"/>
    </location>
</feature>
<proteinExistence type="predicted"/>
<keyword evidence="4" id="KW-0732">Signal</keyword>
<evidence type="ECO:0000256" key="1">
    <source>
        <dbReference type="ARBA" id="ARBA00022833"/>
    </source>
</evidence>
<feature type="chain" id="PRO_5047500263" evidence="4">
    <location>
        <begin position="20"/>
        <end position="1072"/>
    </location>
</feature>
<dbReference type="Gene3D" id="2.60.40.1190">
    <property type="match status" value="1"/>
</dbReference>
<evidence type="ECO:0000256" key="3">
    <source>
        <dbReference type="SAM" id="Phobius"/>
    </source>
</evidence>
<keyword evidence="8" id="KW-1185">Reference proteome</keyword>
<dbReference type="EMBL" id="JBHSGF010000003">
    <property type="protein sequence ID" value="MFC4554863.1"/>
    <property type="molecule type" value="Genomic_DNA"/>
</dbReference>
<dbReference type="Gene3D" id="3.40.50.10320">
    <property type="entry name" value="LmbE-like"/>
    <property type="match status" value="1"/>
</dbReference>
<keyword evidence="3" id="KW-1133">Transmembrane helix</keyword>
<reference evidence="8" key="1">
    <citation type="journal article" date="2019" name="Int. J. Syst. Evol. Microbiol.">
        <title>The Global Catalogue of Microorganisms (GCM) 10K type strain sequencing project: providing services to taxonomists for standard genome sequencing and annotation.</title>
        <authorList>
            <consortium name="The Broad Institute Genomics Platform"/>
            <consortium name="The Broad Institute Genome Sequencing Center for Infectious Disease"/>
            <person name="Wu L."/>
            <person name="Ma J."/>
        </authorList>
    </citation>
    <scope>NUCLEOTIDE SEQUENCE [LARGE SCALE GENOMIC DNA]</scope>
    <source>
        <strain evidence="8">JCM 3369</strain>
    </source>
</reference>
<feature type="domain" description="Alpha-galactosidase NEW3" evidence="6">
    <location>
        <begin position="350"/>
        <end position="421"/>
    </location>
</feature>
<organism evidence="7 8">
    <name type="scientific">Georgenia faecalis</name>
    <dbReference type="NCBI Taxonomy" id="2483799"/>
    <lineage>
        <taxon>Bacteria</taxon>
        <taxon>Bacillati</taxon>
        <taxon>Actinomycetota</taxon>
        <taxon>Actinomycetes</taxon>
        <taxon>Micrococcales</taxon>
        <taxon>Bogoriellaceae</taxon>
        <taxon>Georgenia</taxon>
    </lineage>
</organism>
<dbReference type="Proteomes" id="UP001595955">
    <property type="component" value="Unassembled WGS sequence"/>
</dbReference>
<dbReference type="SUPFAM" id="SSF49344">
    <property type="entry name" value="CBD9-like"/>
    <property type="match status" value="1"/>
</dbReference>